<dbReference type="EMBL" id="JYDL01002897">
    <property type="protein sequence ID" value="KRX11261.1"/>
    <property type="molecule type" value="Genomic_DNA"/>
</dbReference>
<sequence>LNNVHFHLMKTYAENILMYVTKKPKFRTEKNVLNVIMEKYATVLVQT</sequence>
<evidence type="ECO:0000313" key="2">
    <source>
        <dbReference type="Proteomes" id="UP000054630"/>
    </source>
</evidence>
<reference evidence="1 2" key="1">
    <citation type="submission" date="2015-01" db="EMBL/GenBank/DDBJ databases">
        <title>Evolution of Trichinella species and genotypes.</title>
        <authorList>
            <person name="Korhonen P.K."/>
            <person name="Edoardo P."/>
            <person name="Giuseppe L.R."/>
            <person name="Gasser R.B."/>
        </authorList>
    </citation>
    <scope>NUCLEOTIDE SEQUENCE [LARGE SCALE GENOMIC DNA]</scope>
    <source>
        <strain evidence="1">ISS37</strain>
    </source>
</reference>
<comment type="caution">
    <text evidence="1">The sequence shown here is derived from an EMBL/GenBank/DDBJ whole genome shotgun (WGS) entry which is preliminary data.</text>
</comment>
<proteinExistence type="predicted"/>
<keyword evidence="2" id="KW-1185">Reference proteome</keyword>
<dbReference type="Proteomes" id="UP000054630">
    <property type="component" value="Unassembled WGS sequence"/>
</dbReference>
<evidence type="ECO:0000313" key="1">
    <source>
        <dbReference type="EMBL" id="KRX11261.1"/>
    </source>
</evidence>
<dbReference type="AlphaFoldDB" id="A0A0V0R9S9"/>
<accession>A0A0V0R9S9</accession>
<protein>
    <submittedName>
        <fullName evidence="1">Uncharacterized protein</fullName>
    </submittedName>
</protein>
<gene>
    <name evidence="1" type="ORF">T07_7616</name>
</gene>
<organism evidence="1 2">
    <name type="scientific">Trichinella nelsoni</name>
    <dbReference type="NCBI Taxonomy" id="6336"/>
    <lineage>
        <taxon>Eukaryota</taxon>
        <taxon>Metazoa</taxon>
        <taxon>Ecdysozoa</taxon>
        <taxon>Nematoda</taxon>
        <taxon>Enoplea</taxon>
        <taxon>Dorylaimia</taxon>
        <taxon>Trichinellida</taxon>
        <taxon>Trichinellidae</taxon>
        <taxon>Trichinella</taxon>
    </lineage>
</organism>
<feature type="non-terminal residue" evidence="1">
    <location>
        <position position="1"/>
    </location>
</feature>
<name>A0A0V0R9S9_9BILA</name>